<sequence>MADSSLLENDDAETRELYEKLLLQASELQGFDPDQVPGFNTVLPDAGFCVKTRNDKEKVFVNVCKSDRIPNAKEITEKELLDLLDTEEPDYRVPMSLGEPHAELDKSGNGCTAYDVIINPTFFEKIRDNMIFQGFFLSLVFEGLELKYDMKLDRNYVILKNRKFLGSLPEQHIRTRSKPRIQEMEKDEKPEEKPKSSLITEIEDDPSGDKNKGPEPEYQILREPPEGHPEFLVAEIQLPNVKSSKTLNLDLGEDRILLHAHPTLYHLDIYLPYNLNQEDSGAQFNKDNKVLTLILAVQSS</sequence>
<feature type="region of interest" description="Disordered" evidence="4">
    <location>
        <begin position="173"/>
        <end position="223"/>
    </location>
</feature>
<dbReference type="Proteomes" id="UP000694865">
    <property type="component" value="Unplaced"/>
</dbReference>
<evidence type="ECO:0000259" key="6">
    <source>
        <dbReference type="Pfam" id="PF18201"/>
    </source>
</evidence>
<keyword evidence="7" id="KW-1185">Reference proteome</keyword>
<reference evidence="8" key="1">
    <citation type="submission" date="2025-08" db="UniProtKB">
        <authorList>
            <consortium name="RefSeq"/>
        </authorList>
    </citation>
    <scope>IDENTIFICATION</scope>
    <source>
        <tissue evidence="8">Testes</tissue>
    </source>
</reference>
<dbReference type="Pfam" id="PF18201">
    <property type="entry name" value="PIH1_CS"/>
    <property type="match status" value="1"/>
</dbReference>
<dbReference type="PANTHER" id="PTHR22997:SF0">
    <property type="entry name" value="PIH1 DOMAIN-CONTAINING PROTEIN 1"/>
    <property type="match status" value="1"/>
</dbReference>
<gene>
    <name evidence="8" type="primary">LOC102810100</name>
</gene>
<comment type="function">
    <text evidence="3">Involved in the assembly of C/D box small nucleolar ribonucleoprotein (snoRNP) particles. Recruits the SWI/SNF complex to the core promoter of rRNA genes and enhances pre-rRNA transcription. Mediates interaction of TELO2 with the R2TP complex which is necessary for the stability of MTOR and SMG1. Positively regulates the assembly and activity of the mTORC1 complex.</text>
</comment>
<evidence type="ECO:0000256" key="2">
    <source>
        <dbReference type="ARBA" id="ARBA00040540"/>
    </source>
</evidence>
<dbReference type="PANTHER" id="PTHR22997">
    <property type="entry name" value="PIH1 DOMAIN-CONTAINING PROTEIN 1"/>
    <property type="match status" value="1"/>
</dbReference>
<dbReference type="InterPro" id="IPR041442">
    <property type="entry name" value="PIH1D1/2/3_CS-like"/>
</dbReference>
<comment type="similarity">
    <text evidence="1">Belongs to the PIH1 family.</text>
</comment>
<dbReference type="InterPro" id="IPR012981">
    <property type="entry name" value="PIH1_N"/>
</dbReference>
<evidence type="ECO:0000313" key="7">
    <source>
        <dbReference type="Proteomes" id="UP000694865"/>
    </source>
</evidence>
<protein>
    <recommendedName>
        <fullName evidence="2">PIH1 domain-containing protein 1</fullName>
    </recommendedName>
</protein>
<dbReference type="Pfam" id="PF08190">
    <property type="entry name" value="PIH1"/>
    <property type="match status" value="1"/>
</dbReference>
<evidence type="ECO:0000256" key="1">
    <source>
        <dbReference type="ARBA" id="ARBA00008511"/>
    </source>
</evidence>
<dbReference type="GeneID" id="102810100"/>
<feature type="domain" description="PIH1D1/2/3 CS-like" evidence="6">
    <location>
        <begin position="226"/>
        <end position="297"/>
    </location>
</feature>
<dbReference type="RefSeq" id="XP_006818371.1">
    <property type="nucleotide sequence ID" value="XM_006818308.1"/>
</dbReference>
<accession>A0ABM0MED0</accession>
<organism evidence="7 8">
    <name type="scientific">Saccoglossus kowalevskii</name>
    <name type="common">Acorn worm</name>
    <dbReference type="NCBI Taxonomy" id="10224"/>
    <lineage>
        <taxon>Eukaryota</taxon>
        <taxon>Metazoa</taxon>
        <taxon>Hemichordata</taxon>
        <taxon>Enteropneusta</taxon>
        <taxon>Harrimaniidae</taxon>
        <taxon>Saccoglossus</taxon>
    </lineage>
</organism>
<proteinExistence type="inferred from homology"/>
<feature type="domain" description="PIH1 N-terminal" evidence="5">
    <location>
        <begin position="36"/>
        <end position="179"/>
    </location>
</feature>
<evidence type="ECO:0000256" key="3">
    <source>
        <dbReference type="ARBA" id="ARBA00046233"/>
    </source>
</evidence>
<evidence type="ECO:0000256" key="4">
    <source>
        <dbReference type="SAM" id="MobiDB-lite"/>
    </source>
</evidence>
<name>A0ABM0MED0_SACKO</name>
<dbReference type="InterPro" id="IPR050734">
    <property type="entry name" value="PIH1/Kintoun_subfamily"/>
</dbReference>
<evidence type="ECO:0000313" key="8">
    <source>
        <dbReference type="RefSeq" id="XP_006818371.1"/>
    </source>
</evidence>
<evidence type="ECO:0000259" key="5">
    <source>
        <dbReference type="Pfam" id="PF08190"/>
    </source>
</evidence>
<feature type="compositionally biased region" description="Basic and acidic residues" evidence="4">
    <location>
        <begin position="180"/>
        <end position="195"/>
    </location>
</feature>